<protein>
    <submittedName>
        <fullName evidence="1">Uncharacterized protein</fullName>
    </submittedName>
</protein>
<name>A0A1J5SAG4_9ZZZZ</name>
<reference evidence="1" key="1">
    <citation type="submission" date="2016-10" db="EMBL/GenBank/DDBJ databases">
        <title>Sequence of Gallionella enrichment culture.</title>
        <authorList>
            <person name="Poehlein A."/>
            <person name="Muehling M."/>
            <person name="Daniel R."/>
        </authorList>
    </citation>
    <scope>NUCLEOTIDE SEQUENCE</scope>
</reference>
<evidence type="ECO:0000313" key="1">
    <source>
        <dbReference type="EMBL" id="OIR01048.1"/>
    </source>
</evidence>
<dbReference type="AlphaFoldDB" id="A0A1J5SAG4"/>
<comment type="caution">
    <text evidence="1">The sequence shown here is derived from an EMBL/GenBank/DDBJ whole genome shotgun (WGS) entry which is preliminary data.</text>
</comment>
<dbReference type="EMBL" id="MLJW01000088">
    <property type="protein sequence ID" value="OIR01048.1"/>
    <property type="molecule type" value="Genomic_DNA"/>
</dbReference>
<gene>
    <name evidence="1" type="ORF">GALL_168450</name>
</gene>
<sequence>MQKSIGCVAAMLCAMGISVEVAVAGNNSSLAPLIHCSTKSRQTSTSPKET</sequence>
<accession>A0A1J5SAG4</accession>
<organism evidence="1">
    <name type="scientific">mine drainage metagenome</name>
    <dbReference type="NCBI Taxonomy" id="410659"/>
    <lineage>
        <taxon>unclassified sequences</taxon>
        <taxon>metagenomes</taxon>
        <taxon>ecological metagenomes</taxon>
    </lineage>
</organism>
<proteinExistence type="predicted"/>